<dbReference type="AlphaFoldDB" id="A0A7D5QI80"/>
<dbReference type="SMART" id="SM00448">
    <property type="entry name" value="REC"/>
    <property type="match status" value="1"/>
</dbReference>
<feature type="modified residue" description="4-aspartylphosphate" evidence="1">
    <location>
        <position position="62"/>
    </location>
</feature>
<protein>
    <submittedName>
        <fullName evidence="3">Response regulator</fullName>
    </submittedName>
</protein>
<dbReference type="PANTHER" id="PTHR44520:SF2">
    <property type="entry name" value="RESPONSE REGULATOR RCP1"/>
    <property type="match status" value="1"/>
</dbReference>
<keyword evidence="4" id="KW-1185">Reference proteome</keyword>
<dbReference type="OrthoDB" id="9652at2157"/>
<dbReference type="RefSeq" id="WP_179269369.1">
    <property type="nucleotide sequence ID" value="NZ_CP058579.1"/>
</dbReference>
<dbReference type="Pfam" id="PF00072">
    <property type="entry name" value="Response_reg"/>
    <property type="match status" value="1"/>
</dbReference>
<dbReference type="InterPro" id="IPR052893">
    <property type="entry name" value="TCS_response_regulator"/>
</dbReference>
<dbReference type="Proteomes" id="UP000509626">
    <property type="component" value="Chromosome"/>
</dbReference>
<dbReference type="EMBL" id="CP058579">
    <property type="protein sequence ID" value="QLG62784.1"/>
    <property type="molecule type" value="Genomic_DNA"/>
</dbReference>
<dbReference type="GO" id="GO:0000160">
    <property type="term" value="P:phosphorelay signal transduction system"/>
    <property type="evidence" value="ECO:0007669"/>
    <property type="project" value="InterPro"/>
</dbReference>
<keyword evidence="1" id="KW-0597">Phosphoprotein</keyword>
<dbReference type="GeneID" id="56038599"/>
<dbReference type="Gene3D" id="3.40.50.2300">
    <property type="match status" value="1"/>
</dbReference>
<name>A0A7D5QI80_9EURY</name>
<dbReference type="PROSITE" id="PS50110">
    <property type="entry name" value="RESPONSE_REGULATORY"/>
    <property type="match status" value="1"/>
</dbReference>
<reference evidence="3 4" key="1">
    <citation type="submission" date="2020-06" db="EMBL/GenBank/DDBJ databases">
        <title>NJ-3-1, isolated from saline soil.</title>
        <authorList>
            <person name="Cui H.L."/>
            <person name="Shi X."/>
        </authorList>
    </citation>
    <scope>NUCLEOTIDE SEQUENCE [LARGE SCALE GENOMIC DNA]</scope>
    <source>
        <strain evidence="3 4">NJ-3-1</strain>
    </source>
</reference>
<accession>A0A7D5QI80</accession>
<proteinExistence type="predicted"/>
<evidence type="ECO:0000259" key="2">
    <source>
        <dbReference type="PROSITE" id="PS50110"/>
    </source>
</evidence>
<feature type="domain" description="Response regulatory" evidence="2">
    <location>
        <begin position="4"/>
        <end position="129"/>
    </location>
</feature>
<organism evidence="3 4">
    <name type="scientific">Halorarum salinum</name>
    <dbReference type="NCBI Taxonomy" id="2743089"/>
    <lineage>
        <taxon>Archaea</taxon>
        <taxon>Methanobacteriati</taxon>
        <taxon>Methanobacteriota</taxon>
        <taxon>Stenosarchaea group</taxon>
        <taxon>Halobacteria</taxon>
        <taxon>Halobacteriales</taxon>
        <taxon>Haloferacaceae</taxon>
        <taxon>Halorarum</taxon>
    </lineage>
</organism>
<gene>
    <name evidence="3" type="ORF">HUG12_14030</name>
</gene>
<dbReference type="KEGG" id="halu:HUG12_14030"/>
<dbReference type="PANTHER" id="PTHR44520">
    <property type="entry name" value="RESPONSE REGULATOR RCP1-RELATED"/>
    <property type="match status" value="1"/>
</dbReference>
<evidence type="ECO:0000256" key="1">
    <source>
        <dbReference type="PROSITE-ProRule" id="PRU00169"/>
    </source>
</evidence>
<dbReference type="InterPro" id="IPR011006">
    <property type="entry name" value="CheY-like_superfamily"/>
</dbReference>
<evidence type="ECO:0000313" key="3">
    <source>
        <dbReference type="EMBL" id="QLG62784.1"/>
    </source>
</evidence>
<evidence type="ECO:0000313" key="4">
    <source>
        <dbReference type="Proteomes" id="UP000509626"/>
    </source>
</evidence>
<sequence>MTIDVLLVEDDPADARLVEEAFNSIERSTSISGVTTRQEAIDFLTERVDGKSTTIPDILLLDLSLPDDDGFAVLREVRENPDLVGLPVLVFTNSDAEADVHQSYELQANAYLRMPDNPDKYETVAREVITFWVDYNRSPPG</sequence>
<dbReference type="InterPro" id="IPR001789">
    <property type="entry name" value="Sig_transdc_resp-reg_receiver"/>
</dbReference>
<dbReference type="SUPFAM" id="SSF52172">
    <property type="entry name" value="CheY-like"/>
    <property type="match status" value="1"/>
</dbReference>